<dbReference type="Proteomes" id="UP001163152">
    <property type="component" value="Chromosome"/>
</dbReference>
<feature type="coiled-coil region" evidence="2">
    <location>
        <begin position="199"/>
        <end position="231"/>
    </location>
</feature>
<evidence type="ECO:0000313" key="5">
    <source>
        <dbReference type="Proteomes" id="UP001163152"/>
    </source>
</evidence>
<dbReference type="PANTHER" id="PTHR46268">
    <property type="entry name" value="STRESS RESPONSE PROTEIN NHAX"/>
    <property type="match status" value="1"/>
</dbReference>
<evidence type="ECO:0000256" key="2">
    <source>
        <dbReference type="SAM" id="Coils"/>
    </source>
</evidence>
<accession>A0A9E8ZBE8</accession>
<organism evidence="4 5">
    <name type="scientific">Thermocoleostomius sinensis A174</name>
    <dbReference type="NCBI Taxonomy" id="2016057"/>
    <lineage>
        <taxon>Bacteria</taxon>
        <taxon>Bacillati</taxon>
        <taxon>Cyanobacteriota</taxon>
        <taxon>Cyanophyceae</taxon>
        <taxon>Oculatellales</taxon>
        <taxon>Oculatellaceae</taxon>
        <taxon>Thermocoleostomius</taxon>
    </lineage>
</organism>
<gene>
    <name evidence="4" type="ORF">OXH18_23745</name>
</gene>
<protein>
    <submittedName>
        <fullName evidence="4">Universal stress protein</fullName>
    </submittedName>
</protein>
<dbReference type="Gene3D" id="3.40.50.620">
    <property type="entry name" value="HUPs"/>
    <property type="match status" value="2"/>
</dbReference>
<proteinExistence type="inferred from homology"/>
<evidence type="ECO:0000313" key="4">
    <source>
        <dbReference type="EMBL" id="WAL60145.1"/>
    </source>
</evidence>
<evidence type="ECO:0000256" key="1">
    <source>
        <dbReference type="ARBA" id="ARBA00008791"/>
    </source>
</evidence>
<feature type="domain" description="UspA" evidence="3">
    <location>
        <begin position="1"/>
        <end position="134"/>
    </location>
</feature>
<dbReference type="AlphaFoldDB" id="A0A9E8ZBE8"/>
<dbReference type="PANTHER" id="PTHR46268:SF22">
    <property type="entry name" value="SENSOR PROTEIN KDPD-RELATED"/>
    <property type="match status" value="1"/>
</dbReference>
<dbReference type="RefSeq" id="WP_268609997.1">
    <property type="nucleotide sequence ID" value="NZ_CP113797.1"/>
</dbReference>
<dbReference type="SUPFAM" id="SSF52402">
    <property type="entry name" value="Adenine nucleotide alpha hydrolases-like"/>
    <property type="match status" value="2"/>
</dbReference>
<dbReference type="InterPro" id="IPR006016">
    <property type="entry name" value="UspA"/>
</dbReference>
<evidence type="ECO:0000259" key="3">
    <source>
        <dbReference type="Pfam" id="PF00582"/>
    </source>
</evidence>
<dbReference type="CDD" id="cd00293">
    <property type="entry name" value="USP-like"/>
    <property type="match status" value="2"/>
</dbReference>
<feature type="domain" description="UspA" evidence="3">
    <location>
        <begin position="157"/>
        <end position="288"/>
    </location>
</feature>
<dbReference type="KEGG" id="tsin:OXH18_23745"/>
<dbReference type="Pfam" id="PF00582">
    <property type="entry name" value="Usp"/>
    <property type="match status" value="2"/>
</dbReference>
<name>A0A9E8ZBE8_9CYAN</name>
<dbReference type="EMBL" id="CP113797">
    <property type="protein sequence ID" value="WAL60145.1"/>
    <property type="molecule type" value="Genomic_DNA"/>
</dbReference>
<comment type="similarity">
    <text evidence="1">Belongs to the universal stress protein A family.</text>
</comment>
<keyword evidence="2" id="KW-0175">Coiled coil</keyword>
<reference evidence="4" key="1">
    <citation type="submission" date="2022-12" db="EMBL/GenBank/DDBJ databases">
        <title>Polyphasic identification of a Novel Hot-Spring Cyanobacterium Ocullathermofonsia sinensis gen nov. sp. nov. and Genomic Insights on its Adaptations to the Thermal Habitat.</title>
        <authorList>
            <person name="Daroch M."/>
            <person name="Tang J."/>
            <person name="Jiang Y."/>
        </authorList>
    </citation>
    <scope>NUCLEOTIDE SEQUENCE</scope>
    <source>
        <strain evidence="4">PKUAC-SCTA174</strain>
    </source>
</reference>
<dbReference type="InterPro" id="IPR014729">
    <property type="entry name" value="Rossmann-like_a/b/a_fold"/>
</dbReference>
<keyword evidence="5" id="KW-1185">Reference proteome</keyword>
<sequence>MFQRLLICTDLVDGLQRLVDFVPSLAVGGVQQIVFLHIVPLSGDQAVPRADKEAMEAARQKLAVAQNHTPNGVEVHVEVQCGQPVDRILDTVDTYRSDIVLMGTQSRSLLTEKLFGSTTMALCQRTKVPLLVFRPQLLSTYTVEELNLRCRHLFRYFLIPYDGSDVAKYLVNQVKRLAQNRAPESLEECLLCWVVEEVRRRALADLVKEEAKKAQAELEKVKADLETLDLKVSTEVLQGVPVSEVLMAAQIYDITAIVSASDSMGKILELSTSSFTGDLLRRSWHPVIYFPMQRK</sequence>